<keyword evidence="1" id="KW-0805">Transcription regulation</keyword>
<organism evidence="5 6">
    <name type="scientific">Rhizobium miluonense</name>
    <dbReference type="NCBI Taxonomy" id="411945"/>
    <lineage>
        <taxon>Bacteria</taxon>
        <taxon>Pseudomonadati</taxon>
        <taxon>Pseudomonadota</taxon>
        <taxon>Alphaproteobacteria</taxon>
        <taxon>Hyphomicrobiales</taxon>
        <taxon>Rhizobiaceae</taxon>
        <taxon>Rhizobium/Agrobacterium group</taxon>
        <taxon>Rhizobium</taxon>
    </lineage>
</organism>
<dbReference type="RefSeq" id="WP_245298022.1">
    <property type="nucleotide sequence ID" value="NZ_FMAH01000015.1"/>
</dbReference>
<reference evidence="6" key="1">
    <citation type="submission" date="2016-08" db="EMBL/GenBank/DDBJ databases">
        <authorList>
            <person name="Varghese N."/>
            <person name="Submissions Spin"/>
        </authorList>
    </citation>
    <scope>NUCLEOTIDE SEQUENCE [LARGE SCALE GENOMIC DNA]</scope>
    <source>
        <strain evidence="6">HAMBI 2971</strain>
    </source>
</reference>
<dbReference type="STRING" id="411945.GA0061102_10157"/>
<dbReference type="InterPro" id="IPR018060">
    <property type="entry name" value="HTH_AraC"/>
</dbReference>
<dbReference type="PANTHER" id="PTHR46796">
    <property type="entry name" value="HTH-TYPE TRANSCRIPTIONAL ACTIVATOR RHAS-RELATED"/>
    <property type="match status" value="1"/>
</dbReference>
<dbReference type="InterPro" id="IPR020449">
    <property type="entry name" value="Tscrpt_reg_AraC-type_HTH"/>
</dbReference>
<name>A0A1C3VLP1_9HYPH</name>
<dbReference type="InterPro" id="IPR050204">
    <property type="entry name" value="AraC_XylS_family_regulators"/>
</dbReference>
<dbReference type="InterPro" id="IPR018062">
    <property type="entry name" value="HTH_AraC-typ_CS"/>
</dbReference>
<evidence type="ECO:0000313" key="6">
    <source>
        <dbReference type="Proteomes" id="UP000199435"/>
    </source>
</evidence>
<keyword evidence="2 5" id="KW-0238">DNA-binding</keyword>
<protein>
    <submittedName>
        <fullName evidence="5">AraC-type DNA-binding protein</fullName>
    </submittedName>
</protein>
<keyword evidence="3" id="KW-0804">Transcription</keyword>
<evidence type="ECO:0000259" key="4">
    <source>
        <dbReference type="PROSITE" id="PS01124"/>
    </source>
</evidence>
<dbReference type="PRINTS" id="PR00032">
    <property type="entry name" value="HTHARAC"/>
</dbReference>
<dbReference type="SUPFAM" id="SSF46689">
    <property type="entry name" value="Homeodomain-like"/>
    <property type="match status" value="2"/>
</dbReference>
<keyword evidence="6" id="KW-1185">Reference proteome</keyword>
<evidence type="ECO:0000256" key="2">
    <source>
        <dbReference type="ARBA" id="ARBA00023125"/>
    </source>
</evidence>
<evidence type="ECO:0000256" key="1">
    <source>
        <dbReference type="ARBA" id="ARBA00023015"/>
    </source>
</evidence>
<dbReference type="PROSITE" id="PS00041">
    <property type="entry name" value="HTH_ARAC_FAMILY_1"/>
    <property type="match status" value="1"/>
</dbReference>
<gene>
    <name evidence="5" type="ORF">GA0061102_10157</name>
</gene>
<dbReference type="Proteomes" id="UP000199435">
    <property type="component" value="Unassembled WGS sequence"/>
</dbReference>
<feature type="domain" description="HTH araC/xylS-type" evidence="4">
    <location>
        <begin position="199"/>
        <end position="297"/>
    </location>
</feature>
<dbReference type="SMART" id="SM00342">
    <property type="entry name" value="HTH_ARAC"/>
    <property type="match status" value="1"/>
</dbReference>
<proteinExistence type="predicted"/>
<dbReference type="GO" id="GO:0043565">
    <property type="term" value="F:sequence-specific DNA binding"/>
    <property type="evidence" value="ECO:0007669"/>
    <property type="project" value="InterPro"/>
</dbReference>
<dbReference type="Pfam" id="PF12833">
    <property type="entry name" value="HTH_18"/>
    <property type="match status" value="1"/>
</dbReference>
<dbReference type="GO" id="GO:0003700">
    <property type="term" value="F:DNA-binding transcription factor activity"/>
    <property type="evidence" value="ECO:0007669"/>
    <property type="project" value="InterPro"/>
</dbReference>
<dbReference type="AlphaFoldDB" id="A0A1C3VLP1"/>
<sequence>MHCQEIGWVGLSFGVPEAPCLSTIPIKSAAFSVTRIRRQLAVGEEAKAELPACDAYLLLLYLHEAHHSDVGPNGALTHIRRYGRGAICLVDLRKGASITLRSSLNALAFVLPRALFNEVAEMSSATKLHRLHWRAGEPDVVLSNLGVALLPLFETTGLLTPLLLQHMATAVCAHLLHDYRDETLRNGVSQSSLSIRQEKAAKEYMLEKLGEGLSISAVAAAAGLSANHFSQEFKKATGYTPHQWLTRMRINRAKEMLSDDKVALRTIAEHCGFTDQSYFTKVFSRETGVTPTAWREGLIH</sequence>
<accession>A0A1C3VLP1</accession>
<dbReference type="Gene3D" id="1.10.10.60">
    <property type="entry name" value="Homeodomain-like"/>
    <property type="match status" value="2"/>
</dbReference>
<dbReference type="PROSITE" id="PS01124">
    <property type="entry name" value="HTH_ARAC_FAMILY_2"/>
    <property type="match status" value="1"/>
</dbReference>
<dbReference type="EMBL" id="FMAH01000015">
    <property type="protein sequence ID" value="SCB28750.1"/>
    <property type="molecule type" value="Genomic_DNA"/>
</dbReference>
<evidence type="ECO:0000256" key="3">
    <source>
        <dbReference type="ARBA" id="ARBA00023163"/>
    </source>
</evidence>
<dbReference type="InterPro" id="IPR009057">
    <property type="entry name" value="Homeodomain-like_sf"/>
</dbReference>
<dbReference type="PANTHER" id="PTHR46796:SF14">
    <property type="entry name" value="TRANSCRIPTIONAL REGULATORY PROTEIN"/>
    <property type="match status" value="1"/>
</dbReference>
<evidence type="ECO:0000313" key="5">
    <source>
        <dbReference type="EMBL" id="SCB28750.1"/>
    </source>
</evidence>